<protein>
    <recommendedName>
        <fullName evidence="8">ACB domain-containing protein</fullName>
    </recommendedName>
</protein>
<dbReference type="PANTHER" id="PTHR24119:SF0">
    <property type="entry name" value="ACYL-COA-BINDING DOMAIN-CONTAINING PROTEIN 6"/>
    <property type="match status" value="1"/>
</dbReference>
<feature type="compositionally biased region" description="Acidic residues" evidence="6">
    <location>
        <begin position="80"/>
        <end position="92"/>
    </location>
</feature>
<evidence type="ECO:0000256" key="5">
    <source>
        <dbReference type="PROSITE-ProRule" id="PRU00023"/>
    </source>
</evidence>
<dbReference type="SMART" id="SM00248">
    <property type="entry name" value="ANK"/>
    <property type="match status" value="3"/>
</dbReference>
<dbReference type="PROSITE" id="PS50297">
    <property type="entry name" value="ANK_REP_REGION"/>
    <property type="match status" value="2"/>
</dbReference>
<evidence type="ECO:0000256" key="4">
    <source>
        <dbReference type="ARBA" id="ARBA00023121"/>
    </source>
</evidence>
<keyword evidence="3 5" id="KW-0040">ANK repeat</keyword>
<evidence type="ECO:0000256" key="7">
    <source>
        <dbReference type="SAM" id="Phobius"/>
    </source>
</evidence>
<dbReference type="GO" id="GO:0000062">
    <property type="term" value="F:fatty-acyl-CoA binding"/>
    <property type="evidence" value="ECO:0007669"/>
    <property type="project" value="InterPro"/>
</dbReference>
<evidence type="ECO:0000256" key="2">
    <source>
        <dbReference type="ARBA" id="ARBA00022737"/>
    </source>
</evidence>
<feature type="domain" description="ACB" evidence="8">
    <location>
        <begin position="98"/>
        <end position="188"/>
    </location>
</feature>
<feature type="region of interest" description="Disordered" evidence="6">
    <location>
        <begin position="40"/>
        <end position="92"/>
    </location>
</feature>
<dbReference type="InterPro" id="IPR035984">
    <property type="entry name" value="Acyl-CoA-binding_sf"/>
</dbReference>
<keyword evidence="7" id="KW-1133">Transmembrane helix</keyword>
<feature type="repeat" description="ANK" evidence="5">
    <location>
        <begin position="327"/>
        <end position="359"/>
    </location>
</feature>
<evidence type="ECO:0000256" key="3">
    <source>
        <dbReference type="ARBA" id="ARBA00023043"/>
    </source>
</evidence>
<feature type="compositionally biased region" description="Basic and acidic residues" evidence="6">
    <location>
        <begin position="59"/>
        <end position="68"/>
    </location>
</feature>
<dbReference type="EMBL" id="OIVN01006226">
    <property type="protein sequence ID" value="SPD28283.1"/>
    <property type="molecule type" value="Genomic_DNA"/>
</dbReference>
<accession>A0A2N9IVW9</accession>
<dbReference type="PANTHER" id="PTHR24119">
    <property type="entry name" value="ACYL-COA-BINDING DOMAIN-CONTAINING PROTEIN 6"/>
    <property type="match status" value="1"/>
</dbReference>
<dbReference type="InterPro" id="IPR036770">
    <property type="entry name" value="Ankyrin_rpt-contain_sf"/>
</dbReference>
<proteinExistence type="inferred from homology"/>
<keyword evidence="2" id="KW-0677">Repeat</keyword>
<dbReference type="InterPro" id="IPR002110">
    <property type="entry name" value="Ankyrin_rpt"/>
</dbReference>
<feature type="repeat" description="ANK" evidence="5">
    <location>
        <begin position="360"/>
        <end position="392"/>
    </location>
</feature>
<keyword evidence="7" id="KW-0472">Membrane</keyword>
<evidence type="ECO:0000259" key="8">
    <source>
        <dbReference type="PROSITE" id="PS51228"/>
    </source>
</evidence>
<evidence type="ECO:0000313" key="9">
    <source>
        <dbReference type="EMBL" id="SPD28283.1"/>
    </source>
</evidence>
<name>A0A2N9IVW9_FAGSY</name>
<evidence type="ECO:0000256" key="1">
    <source>
        <dbReference type="ARBA" id="ARBA00005567"/>
    </source>
</evidence>
<keyword evidence="7" id="KW-0812">Transmembrane</keyword>
<gene>
    <name evidence="9" type="ORF">FSB_LOCUS56165</name>
</gene>
<reference evidence="9" key="1">
    <citation type="submission" date="2018-02" db="EMBL/GenBank/DDBJ databases">
        <authorList>
            <person name="Cohen D.B."/>
            <person name="Kent A.D."/>
        </authorList>
    </citation>
    <scope>NUCLEOTIDE SEQUENCE</scope>
</reference>
<dbReference type="InterPro" id="IPR014352">
    <property type="entry name" value="FERM/acyl-CoA-bd_prot_sf"/>
</dbReference>
<organism evidence="9">
    <name type="scientific">Fagus sylvatica</name>
    <name type="common">Beechnut</name>
    <dbReference type="NCBI Taxonomy" id="28930"/>
    <lineage>
        <taxon>Eukaryota</taxon>
        <taxon>Viridiplantae</taxon>
        <taxon>Streptophyta</taxon>
        <taxon>Embryophyta</taxon>
        <taxon>Tracheophyta</taxon>
        <taxon>Spermatophyta</taxon>
        <taxon>Magnoliopsida</taxon>
        <taxon>eudicotyledons</taxon>
        <taxon>Gunneridae</taxon>
        <taxon>Pentapetalae</taxon>
        <taxon>rosids</taxon>
        <taxon>fabids</taxon>
        <taxon>Fagales</taxon>
        <taxon>Fagaceae</taxon>
        <taxon>Fagus</taxon>
    </lineage>
</organism>
<dbReference type="PRINTS" id="PR00689">
    <property type="entry name" value="ACOABINDINGP"/>
</dbReference>
<dbReference type="Pfam" id="PF00887">
    <property type="entry name" value="ACBP"/>
    <property type="match status" value="1"/>
</dbReference>
<dbReference type="SUPFAM" id="SSF48403">
    <property type="entry name" value="Ankyrin repeat"/>
    <property type="match status" value="1"/>
</dbReference>
<dbReference type="PROSITE" id="PS51228">
    <property type="entry name" value="ACB_2"/>
    <property type="match status" value="1"/>
</dbReference>
<sequence length="416" mass="45654">MADWQQLVQSIVLGLIFSYLLAKLISVVISFKEENLSLTRSTRLKPEPEPVIDDPTDDTPFRDTHEADSMIAEQGSIDSAPDDDDDDDDWEGVESTELDETFSAATAFVAAAAADRLSEKVSSDVQLRLYGLYKIATEGPCSTSQPSALKMTARAKWQAWQKLGAMPAEDAMQQYIDIVTDLYPTWAAGSALKSKGRGGDAMNTDAKGPMGPVFSTFVYEEESGNELKMDAIHAFAREGEVDNLLKCIESGVAVNLKGRDCKKKGEASCQLSVSTTCCAWRAKQCATLLPCLHTKLTYHCRNHCSSALICSMMFPHCTELGSFVDSEGRTPLHWAVDRGHLNITELLLSRNADVNAKDNDGQTPLHYAVVCEREAIAEYLVKQNAGTDLKDNDGDAPSDLCKANWPWMQHVGKQID</sequence>
<dbReference type="Gene3D" id="1.20.80.10">
    <property type="match status" value="1"/>
</dbReference>
<keyword evidence="4" id="KW-0446">Lipid-binding</keyword>
<dbReference type="Pfam" id="PF12796">
    <property type="entry name" value="Ank_2"/>
    <property type="match status" value="1"/>
</dbReference>
<evidence type="ECO:0000256" key="6">
    <source>
        <dbReference type="SAM" id="MobiDB-lite"/>
    </source>
</evidence>
<feature type="transmembrane region" description="Helical" evidence="7">
    <location>
        <begin position="12"/>
        <end position="31"/>
    </location>
</feature>
<dbReference type="InterPro" id="IPR000582">
    <property type="entry name" value="Acyl-CoA-binding_protein"/>
</dbReference>
<dbReference type="PROSITE" id="PS50088">
    <property type="entry name" value="ANK_REPEAT"/>
    <property type="match status" value="2"/>
</dbReference>
<dbReference type="SUPFAM" id="SSF47027">
    <property type="entry name" value="Acyl-CoA binding protein"/>
    <property type="match status" value="1"/>
</dbReference>
<comment type="similarity">
    <text evidence="1">Belongs to the ACBP family.</text>
</comment>
<dbReference type="AlphaFoldDB" id="A0A2N9IVW9"/>
<dbReference type="Gene3D" id="1.25.40.20">
    <property type="entry name" value="Ankyrin repeat-containing domain"/>
    <property type="match status" value="1"/>
</dbReference>